<keyword evidence="2" id="KW-1185">Reference proteome</keyword>
<comment type="caution">
    <text evidence="1">The sequence shown here is derived from an EMBL/GenBank/DDBJ whole genome shotgun (WGS) entry which is preliminary data.</text>
</comment>
<proteinExistence type="predicted"/>
<accession>A0ABP8VA09</accession>
<dbReference type="RefSeq" id="WP_345198262.1">
    <property type="nucleotide sequence ID" value="NZ_BAABFL010000463.1"/>
</dbReference>
<evidence type="ECO:0000313" key="2">
    <source>
        <dbReference type="Proteomes" id="UP001500604"/>
    </source>
</evidence>
<dbReference type="EMBL" id="BAABFL010000463">
    <property type="protein sequence ID" value="GAA4651812.1"/>
    <property type="molecule type" value="Genomic_DNA"/>
</dbReference>
<sequence length="72" mass="8225">MMTSCEAHLLKAVESLTLSPEEYEALYSFIGYYKNFCQAVMHYSTAMDTLRTPLFSNNLHPSQGSCHEQRTT</sequence>
<dbReference type="Proteomes" id="UP001500604">
    <property type="component" value="Unassembled WGS sequence"/>
</dbReference>
<gene>
    <name evidence="1" type="ORF">GCM10023116_40960</name>
</gene>
<evidence type="ECO:0000313" key="1">
    <source>
        <dbReference type="EMBL" id="GAA4651812.1"/>
    </source>
</evidence>
<reference evidence="2" key="1">
    <citation type="journal article" date="2019" name="Int. J. Syst. Evol. Microbiol.">
        <title>The Global Catalogue of Microorganisms (GCM) 10K type strain sequencing project: providing services to taxonomists for standard genome sequencing and annotation.</title>
        <authorList>
            <consortium name="The Broad Institute Genomics Platform"/>
            <consortium name="The Broad Institute Genome Sequencing Center for Infectious Disease"/>
            <person name="Wu L."/>
            <person name="Ma J."/>
        </authorList>
    </citation>
    <scope>NUCLEOTIDE SEQUENCE [LARGE SCALE GENOMIC DNA]</scope>
    <source>
        <strain evidence="2">JCM 17805</strain>
    </source>
</reference>
<name>A0ABP8VA09_9GAMM</name>
<protein>
    <submittedName>
        <fullName evidence="1">Uncharacterized protein</fullName>
    </submittedName>
</protein>
<organism evidence="1 2">
    <name type="scientific">Kistimonas scapharcae</name>
    <dbReference type="NCBI Taxonomy" id="1036133"/>
    <lineage>
        <taxon>Bacteria</taxon>
        <taxon>Pseudomonadati</taxon>
        <taxon>Pseudomonadota</taxon>
        <taxon>Gammaproteobacteria</taxon>
        <taxon>Oceanospirillales</taxon>
        <taxon>Endozoicomonadaceae</taxon>
        <taxon>Kistimonas</taxon>
    </lineage>
</organism>